<sequence>MIEKGAVLPMFYLPPVEYFASLNTYKPDILIEREEHFPKQTYRNRANIYSPEGILTLVVPVVKGSKTHTKIKDVKISYDFRWQRIHWQSLEACYRRSAYFEYYEDDFATFYDKQKQTTFLFDFNEELLQLLLKFTKIKAEIKYTDEYHAKYPSVPDFRASIHPKKESELQQKPYFQVFEERKGFLKNLSIVDLLFNQGPQSINYL</sequence>
<dbReference type="InterPro" id="IPR014985">
    <property type="entry name" value="WbqC"/>
</dbReference>
<dbReference type="EMBL" id="BAAAZC010000029">
    <property type="protein sequence ID" value="GAA3986228.1"/>
    <property type="molecule type" value="Genomic_DNA"/>
</dbReference>
<reference evidence="2" key="1">
    <citation type="journal article" date="2019" name="Int. J. Syst. Evol. Microbiol.">
        <title>The Global Catalogue of Microorganisms (GCM) 10K type strain sequencing project: providing services to taxonomists for standard genome sequencing and annotation.</title>
        <authorList>
            <consortium name="The Broad Institute Genomics Platform"/>
            <consortium name="The Broad Institute Genome Sequencing Center for Infectious Disease"/>
            <person name="Wu L."/>
            <person name="Ma J."/>
        </authorList>
    </citation>
    <scope>NUCLEOTIDE SEQUENCE [LARGE SCALE GENOMIC DNA]</scope>
    <source>
        <strain evidence="2">JCM 16601</strain>
    </source>
</reference>
<evidence type="ECO:0000313" key="2">
    <source>
        <dbReference type="Proteomes" id="UP001500742"/>
    </source>
</evidence>
<dbReference type="Pfam" id="PF08889">
    <property type="entry name" value="WbqC"/>
    <property type="match status" value="1"/>
</dbReference>
<organism evidence="1 2">
    <name type="scientific">Mucilaginibacter dorajii</name>
    <dbReference type="NCBI Taxonomy" id="692994"/>
    <lineage>
        <taxon>Bacteria</taxon>
        <taxon>Pseudomonadati</taxon>
        <taxon>Bacteroidota</taxon>
        <taxon>Sphingobacteriia</taxon>
        <taxon>Sphingobacteriales</taxon>
        <taxon>Sphingobacteriaceae</taxon>
        <taxon>Mucilaginibacter</taxon>
    </lineage>
</organism>
<name>A0ABP7QRG8_9SPHI</name>
<accession>A0ABP7QRG8</accession>
<comment type="caution">
    <text evidence="1">The sequence shown here is derived from an EMBL/GenBank/DDBJ whole genome shotgun (WGS) entry which is preliminary data.</text>
</comment>
<proteinExistence type="predicted"/>
<protein>
    <submittedName>
        <fullName evidence="1">WbqC family protein</fullName>
    </submittedName>
</protein>
<dbReference type="Proteomes" id="UP001500742">
    <property type="component" value="Unassembled WGS sequence"/>
</dbReference>
<evidence type="ECO:0000313" key="1">
    <source>
        <dbReference type="EMBL" id="GAA3986228.1"/>
    </source>
</evidence>
<gene>
    <name evidence="1" type="ORF">GCM10022210_43270</name>
</gene>
<keyword evidence="2" id="KW-1185">Reference proteome</keyword>